<feature type="domain" description="HTH luxR-type" evidence="3">
    <location>
        <begin position="814"/>
        <end position="879"/>
    </location>
</feature>
<dbReference type="Gene3D" id="1.10.10.10">
    <property type="entry name" value="Winged helix-like DNA-binding domain superfamily/Winged helix DNA-binding domain"/>
    <property type="match status" value="1"/>
</dbReference>
<dbReference type="PANTHER" id="PTHR16305:SF28">
    <property type="entry name" value="GUANYLATE CYCLASE DOMAIN-CONTAINING PROTEIN"/>
    <property type="match status" value="1"/>
</dbReference>
<keyword evidence="1" id="KW-0547">Nucleotide-binding</keyword>
<dbReference type="SMART" id="SM00421">
    <property type="entry name" value="HTH_LUXR"/>
    <property type="match status" value="1"/>
</dbReference>
<dbReference type="InterPro" id="IPR000792">
    <property type="entry name" value="Tscrpt_reg_LuxR_C"/>
</dbReference>
<dbReference type="InterPro" id="IPR041664">
    <property type="entry name" value="AAA_16"/>
</dbReference>
<dbReference type="Gene3D" id="1.25.40.10">
    <property type="entry name" value="Tetratricopeptide repeat domain"/>
    <property type="match status" value="1"/>
</dbReference>
<reference evidence="4 5" key="1">
    <citation type="journal article" date="2019" name="Int. J. Syst. Evol. Microbiol.">
        <title>The Global Catalogue of Microorganisms (GCM) 10K type strain sequencing project: providing services to taxonomists for standard genome sequencing and annotation.</title>
        <authorList>
            <consortium name="The Broad Institute Genomics Platform"/>
            <consortium name="The Broad Institute Genome Sequencing Center for Infectious Disease"/>
            <person name="Wu L."/>
            <person name="Ma J."/>
        </authorList>
    </citation>
    <scope>NUCLEOTIDE SEQUENCE [LARGE SCALE GENOMIC DNA]</scope>
    <source>
        <strain evidence="4 5">JCM 3380</strain>
    </source>
</reference>
<dbReference type="PROSITE" id="PS00622">
    <property type="entry name" value="HTH_LUXR_1"/>
    <property type="match status" value="1"/>
</dbReference>
<dbReference type="RefSeq" id="WP_343935743.1">
    <property type="nucleotide sequence ID" value="NZ_BAAABU010000010.1"/>
</dbReference>
<keyword evidence="2" id="KW-0067">ATP-binding</keyword>
<evidence type="ECO:0000256" key="1">
    <source>
        <dbReference type="ARBA" id="ARBA00022741"/>
    </source>
</evidence>
<dbReference type="SUPFAM" id="SSF46894">
    <property type="entry name" value="C-terminal effector domain of the bipartite response regulators"/>
    <property type="match status" value="1"/>
</dbReference>
<comment type="caution">
    <text evidence="4">The sequence shown here is derived from an EMBL/GenBank/DDBJ whole genome shotgun (WGS) entry which is preliminary data.</text>
</comment>
<dbReference type="Pfam" id="PF13191">
    <property type="entry name" value="AAA_16"/>
    <property type="match status" value="1"/>
</dbReference>
<gene>
    <name evidence="4" type="ORF">GCM10010492_44110</name>
</gene>
<dbReference type="EMBL" id="BAAABU010000010">
    <property type="protein sequence ID" value="GAA0240162.1"/>
    <property type="molecule type" value="Genomic_DNA"/>
</dbReference>
<evidence type="ECO:0000313" key="4">
    <source>
        <dbReference type="EMBL" id="GAA0240162.1"/>
    </source>
</evidence>
<evidence type="ECO:0000256" key="2">
    <source>
        <dbReference type="ARBA" id="ARBA00022840"/>
    </source>
</evidence>
<dbReference type="InterPro" id="IPR016032">
    <property type="entry name" value="Sig_transdc_resp-reg_C-effctor"/>
</dbReference>
<dbReference type="SUPFAM" id="SSF48452">
    <property type="entry name" value="TPR-like"/>
    <property type="match status" value="1"/>
</dbReference>
<accession>A0ABN0U6D6</accession>
<dbReference type="PROSITE" id="PS50043">
    <property type="entry name" value="HTH_LUXR_2"/>
    <property type="match status" value="1"/>
</dbReference>
<dbReference type="Pfam" id="PF00196">
    <property type="entry name" value="GerE"/>
    <property type="match status" value="1"/>
</dbReference>
<dbReference type="InterPro" id="IPR036388">
    <property type="entry name" value="WH-like_DNA-bd_sf"/>
</dbReference>
<evidence type="ECO:0000259" key="3">
    <source>
        <dbReference type="PROSITE" id="PS50043"/>
    </source>
</evidence>
<dbReference type="CDD" id="cd06170">
    <property type="entry name" value="LuxR_C_like"/>
    <property type="match status" value="1"/>
</dbReference>
<organism evidence="4 5">
    <name type="scientific">Saccharothrix mutabilis subsp. mutabilis</name>
    <dbReference type="NCBI Taxonomy" id="66855"/>
    <lineage>
        <taxon>Bacteria</taxon>
        <taxon>Bacillati</taxon>
        <taxon>Actinomycetota</taxon>
        <taxon>Actinomycetes</taxon>
        <taxon>Pseudonocardiales</taxon>
        <taxon>Pseudonocardiaceae</taxon>
        <taxon>Saccharothrix</taxon>
    </lineage>
</organism>
<dbReference type="InterPro" id="IPR011990">
    <property type="entry name" value="TPR-like_helical_dom_sf"/>
</dbReference>
<dbReference type="InterPro" id="IPR027417">
    <property type="entry name" value="P-loop_NTPase"/>
</dbReference>
<evidence type="ECO:0000313" key="5">
    <source>
        <dbReference type="Proteomes" id="UP001500416"/>
    </source>
</evidence>
<dbReference type="PRINTS" id="PR00038">
    <property type="entry name" value="HTHLUXR"/>
</dbReference>
<dbReference type="PANTHER" id="PTHR16305">
    <property type="entry name" value="TESTICULAR SOLUBLE ADENYLYL CYCLASE"/>
    <property type="match status" value="1"/>
</dbReference>
<dbReference type="Proteomes" id="UP001500416">
    <property type="component" value="Unassembled WGS sequence"/>
</dbReference>
<dbReference type="SUPFAM" id="SSF52540">
    <property type="entry name" value="P-loop containing nucleoside triphosphate hydrolases"/>
    <property type="match status" value="1"/>
</dbReference>
<name>A0ABN0U6D6_9PSEU</name>
<proteinExistence type="predicted"/>
<sequence length="882" mass="94125">MPLIEREHLLSELTALHATAAAGHGRVALVDGGVASGKTELVNALAERAAAEGALVLTAACSLAESAIPLGVVNQLCHGADLRPALPAGDTDAPTLRDDDARLLESVCRLLLDLAAQRPLVVVVDDVQFADPLSLQALLYLQRRIRAARVLLVLSGCVTARPAGAAFHAELTRQPHCKHLRLLPLSPDGVGRLLAERFAPEVARRLAGPAHALSGGNPMLVHALADDSRGATEFPAVGDAFVHAALACLHRSDPRLLDVARAVAVAGPRASTALCAALADVTPAATRQAVTALAEAGLVDGHEFHHPAVRAAVLEDCPPDVLEALRHEAALLLHDDAAPAVEVAEHLVAVGAPVEPWAVPVLVAAAAEAAVEDATAHAVDCLELALASTADPRERAAVEAGLVRLHWRSKPSSVLRHLPSLLDAARADLLDGRDALLLARSLAWHGRPDDAAEVLAGLDELAEHPDPEVAADHRATADWLRHCDPDGPRTRTDRAPAEDPAADRFALDRAEEVLQRARPGDSVLVAVWAALRALITADRLDRAEDWCERLHEEADRRDLASWRAVLSDVRADTALRRGDLAAAHRHARQALTTLSAASWGVAIGSPLHHLVLAATLTGRLDQADEALRHPTPPALRRSLFWPRYLRARGVHYDAADRRQAALADFRAAGELAVRWAADDPADLPWRVDLARVHVRSGRPEAARELVTEHLALPGADSPRARGMGLRALASACAPKQRQAMLCEAMDLLHASGDRHELAHAFADLSQTGQALGEFGRAKMMGRRALQLAEGCAAGLLRQKLQPLHDALDERDGGAEDGLAALSDAERRVVNLAARGHTNREIGHKLFITVSTVEQHLTRAYRKLGISRRTDLVPIGPTEEVFA</sequence>
<keyword evidence="5" id="KW-1185">Reference proteome</keyword>
<protein>
    <submittedName>
        <fullName evidence="4">LuxR family transcriptional regulator</fullName>
    </submittedName>
</protein>